<dbReference type="PROSITE" id="PS50118">
    <property type="entry name" value="HMG_BOX_2"/>
    <property type="match status" value="1"/>
</dbReference>
<evidence type="ECO:0000313" key="10">
    <source>
        <dbReference type="Proteomes" id="UP000699462"/>
    </source>
</evidence>
<dbReference type="Pfam" id="PF25981">
    <property type="entry name" value="HTH_Cic_C"/>
    <property type="match status" value="1"/>
</dbReference>
<keyword evidence="10" id="KW-1185">Reference proteome</keyword>
<dbReference type="PANTHER" id="PTHR13059">
    <property type="entry name" value="HMG-BOX TRANSCRIPTION FACTOR BBX"/>
    <property type="match status" value="1"/>
</dbReference>
<feature type="DNA-binding region" description="HMG box" evidence="6">
    <location>
        <begin position="554"/>
        <end position="622"/>
    </location>
</feature>
<keyword evidence="3 6" id="KW-0238">DNA-binding</keyword>
<proteinExistence type="predicted"/>
<dbReference type="GO" id="GO:0005634">
    <property type="term" value="C:nucleus"/>
    <property type="evidence" value="ECO:0007669"/>
    <property type="project" value="UniProtKB-UniRule"/>
</dbReference>
<dbReference type="EMBL" id="JTDF01002652">
    <property type="protein sequence ID" value="KAF8568589.1"/>
    <property type="molecule type" value="Genomic_DNA"/>
</dbReference>
<feature type="region of interest" description="Disordered" evidence="7">
    <location>
        <begin position="401"/>
        <end position="450"/>
    </location>
</feature>
<dbReference type="InterPro" id="IPR058606">
    <property type="entry name" value="HTH_Cic_C"/>
</dbReference>
<dbReference type="SMART" id="SM00398">
    <property type="entry name" value="HMG"/>
    <property type="match status" value="1"/>
</dbReference>
<dbReference type="InterPro" id="IPR058607">
    <property type="entry name" value="HMG-box_Cic-like"/>
</dbReference>
<feature type="region of interest" description="Disordered" evidence="7">
    <location>
        <begin position="1165"/>
        <end position="1191"/>
    </location>
</feature>
<dbReference type="Gene3D" id="1.10.30.10">
    <property type="entry name" value="High mobility group box domain"/>
    <property type="match status" value="1"/>
</dbReference>
<dbReference type="SUPFAM" id="SSF47095">
    <property type="entry name" value="HMG-box"/>
    <property type="match status" value="1"/>
</dbReference>
<keyword evidence="2" id="KW-0805">Transcription regulation</keyword>
<dbReference type="InterPro" id="IPR009071">
    <property type="entry name" value="HMG_box_dom"/>
</dbReference>
<feature type="compositionally biased region" description="Polar residues" evidence="7">
    <location>
        <begin position="1179"/>
        <end position="1191"/>
    </location>
</feature>
<organism evidence="9 10">
    <name type="scientific">Paragonimus westermani</name>
    <dbReference type="NCBI Taxonomy" id="34504"/>
    <lineage>
        <taxon>Eukaryota</taxon>
        <taxon>Metazoa</taxon>
        <taxon>Spiralia</taxon>
        <taxon>Lophotrochozoa</taxon>
        <taxon>Platyhelminthes</taxon>
        <taxon>Trematoda</taxon>
        <taxon>Digenea</taxon>
        <taxon>Plagiorchiida</taxon>
        <taxon>Troglotremata</taxon>
        <taxon>Troglotrematidae</taxon>
        <taxon>Paragonimus</taxon>
    </lineage>
</organism>
<evidence type="ECO:0000256" key="5">
    <source>
        <dbReference type="ARBA" id="ARBA00023242"/>
    </source>
</evidence>
<protein>
    <recommendedName>
        <fullName evidence="8">HMG box domain-containing protein</fullName>
    </recommendedName>
</protein>
<evidence type="ECO:0000313" key="9">
    <source>
        <dbReference type="EMBL" id="KAF8568589.1"/>
    </source>
</evidence>
<feature type="domain" description="HMG box" evidence="8">
    <location>
        <begin position="554"/>
        <end position="622"/>
    </location>
</feature>
<accession>A0A8T0DKZ9</accession>
<sequence length="1510" mass="163758">MHCSAESIFSVFETELNSCVNLVELCYLSSWLFITFYPHLNFCSVDLNTSDIAKAKSGFPVRPSSHSYVPYSTPTSLNDLVTATVADPVTPVSCSSVHFPPVSCLSSTQWDPSTLTPRLSPGCSQESSDPVACVAVTTSPRSTDVDSKHVGSLSGHPFISFTRKPFSLSDQTAGSFSIPVASQRPEGTSSGKYHPTSARWTTGSSVLGSSLNVLAAHQRFKKGDVVKTQNGVRKKFNGKQWRRLCSRDGCSKESQRRGFCSRHLSMKGKEIRAMGYVAAVAALTSSESHYPRATTSTPIPATKLQRVSCTIKPASELTTQSGPILAASLTTPSCAIYPNRPLAHLATVTMSPVNPNRSLVGQGSIESTDPHCFQKITSESPPTVPTPLALLPLLLDSSTSKDVRSYSTDGTFGDGSGSEDLGSDSPDKSNKKNAPFSDQATLDPAFHRDGNETISESFGWNVANEPVGPTRAVCASVTPDLQLSGDVPTQEDINDVFPPEPECDADGANTASSSQHSVVSYLPALTFGCDQAGACVDESPDCISAGTTPSNQHIRRPMNAFIIFSMRHRGEVLRLYPTMDNRVASQILGEWWYKLGAADRAPYQKLARELKAAHFQYHPNWKWSVKERRKSAPLTNAEAMVEMRGHATSRLSGKVIAPRRLSLDSITGRLSIDQAVSCVDDDPKQSVTASPHCTGTTITSISTNLIADARSETLKNHSVAPTGLELLAHAVEYLNALESSGNQLPSDLFRDFNDPLPVKKSCQTSEWSLVQSSPVTSVASFHQSFGLPQVGDCRTTANFVGSPVSQPCSSLEPHGSFSSSPGVLRIPPPLSSPLSTSGQLLAANNRNRVAVSVCRSALTSSVTDDLTRLVVTLEKCKKDLPVNTGGSLLCARTAQVPLNKLSWMPVPTSLITAGCVLFGSPDSPPAVNLTHVNGKSSSTTPAYATQVCARTAPESLVNEPPRPAESNGLVYLRPVLQLIHSPQMSSGNSPTSNYIRSTYCLLSCPSQTPCLLRSFIWLSISKPLSSTITTTQQSALSTRLTGSFPTNQSPRSFEEKNEGSVFATDTPPILGNTDHLTPPELTAEEDEAEQSESVGTHICSAGALNPNLPSASGKQILSRDDKECPTPEGSLNPKTSDKARLKRKPPPLDLTSTAIDLDCERSSEENMENYPGQHGSFDGVNSSNRSTLKTSTVRRPFSANSVNRCAKRKLDQACETWMSLVNFRGRFSHLPQFKPNELPFLQRPLVNPKLFETTSLLQHCSKRTRTYKSNKSPAQESPRLSASISPNAVSVMSFVKDYADHHSADMCSHDPEKRSPCDITGDVFFGPDFTQNLVRIVPGRDNQSSSDTPLTADGGEQSDASPVKQVSVSPRSSDAIPTSGRFVAMRRMPPIAPKSPHNITTTHRRINKRLTFTRKLTPTKTHLAIRRKLVLDLFQEHGLFPSVSTTISFQQRHLLHFPNRQTLQLKIREMRQRIMQSASKQYPNESCRRGHLLSHHSELSEVGQQSGTCN</sequence>
<name>A0A8T0DKZ9_9TREM</name>
<feature type="region of interest" description="Disordered" evidence="7">
    <location>
        <begin position="1263"/>
        <end position="1283"/>
    </location>
</feature>
<gene>
    <name evidence="9" type="ORF">P879_06739</name>
</gene>
<dbReference type="OrthoDB" id="2377365at2759"/>
<evidence type="ECO:0000256" key="3">
    <source>
        <dbReference type="ARBA" id="ARBA00023125"/>
    </source>
</evidence>
<evidence type="ECO:0000256" key="4">
    <source>
        <dbReference type="ARBA" id="ARBA00023163"/>
    </source>
</evidence>
<dbReference type="GO" id="GO:0000981">
    <property type="term" value="F:DNA-binding transcription factor activity, RNA polymerase II-specific"/>
    <property type="evidence" value="ECO:0007669"/>
    <property type="project" value="TreeGrafter"/>
</dbReference>
<feature type="region of interest" description="Disordered" evidence="7">
    <location>
        <begin position="1337"/>
        <end position="1377"/>
    </location>
</feature>
<keyword evidence="1" id="KW-0597">Phosphoprotein</keyword>
<comment type="caution">
    <text evidence="9">The sequence shown here is derived from an EMBL/GenBank/DDBJ whole genome shotgun (WGS) entry which is preliminary data.</text>
</comment>
<feature type="compositionally biased region" description="Polar residues" evidence="7">
    <location>
        <begin position="1358"/>
        <end position="1376"/>
    </location>
</feature>
<dbReference type="InterPro" id="IPR036910">
    <property type="entry name" value="HMG_box_dom_sf"/>
</dbReference>
<feature type="region of interest" description="Disordered" evidence="7">
    <location>
        <begin position="1032"/>
        <end position="1152"/>
    </location>
</feature>
<reference evidence="9 10" key="1">
    <citation type="submission" date="2019-07" db="EMBL/GenBank/DDBJ databases">
        <title>Annotation for the trematode Paragonimus westermani.</title>
        <authorList>
            <person name="Choi Y.-J."/>
        </authorList>
    </citation>
    <scope>NUCLEOTIDE SEQUENCE [LARGE SCALE GENOMIC DNA]</scope>
    <source>
        <strain evidence="9">180907_Pwestermani</strain>
    </source>
</reference>
<evidence type="ECO:0000256" key="6">
    <source>
        <dbReference type="PROSITE-ProRule" id="PRU00267"/>
    </source>
</evidence>
<evidence type="ECO:0000259" key="8">
    <source>
        <dbReference type="PROSITE" id="PS50118"/>
    </source>
</evidence>
<evidence type="ECO:0000256" key="1">
    <source>
        <dbReference type="ARBA" id="ARBA00022553"/>
    </source>
</evidence>
<dbReference type="InterPro" id="IPR052412">
    <property type="entry name" value="CC-Dev_Transcription_Reg"/>
</dbReference>
<feature type="compositionally biased region" description="Polar residues" evidence="7">
    <location>
        <begin position="1269"/>
        <end position="1283"/>
    </location>
</feature>
<keyword evidence="5 6" id="KW-0539">Nucleus</keyword>
<dbReference type="Proteomes" id="UP000699462">
    <property type="component" value="Unassembled WGS sequence"/>
</dbReference>
<evidence type="ECO:0000256" key="7">
    <source>
        <dbReference type="SAM" id="MobiDB-lite"/>
    </source>
</evidence>
<dbReference type="GO" id="GO:0000977">
    <property type="term" value="F:RNA polymerase II transcription regulatory region sequence-specific DNA binding"/>
    <property type="evidence" value="ECO:0007669"/>
    <property type="project" value="TreeGrafter"/>
</dbReference>
<dbReference type="CDD" id="cd21990">
    <property type="entry name" value="HMG-box_CIC-like"/>
    <property type="match status" value="1"/>
</dbReference>
<dbReference type="PANTHER" id="PTHR13059:SF13">
    <property type="entry name" value="PROTEIN CAPICUA HOMOLOG"/>
    <property type="match status" value="1"/>
</dbReference>
<feature type="compositionally biased region" description="Polar residues" evidence="7">
    <location>
        <begin position="1032"/>
        <end position="1051"/>
    </location>
</feature>
<dbReference type="Pfam" id="PF00505">
    <property type="entry name" value="HMG_box"/>
    <property type="match status" value="1"/>
</dbReference>
<evidence type="ECO:0000256" key="2">
    <source>
        <dbReference type="ARBA" id="ARBA00023015"/>
    </source>
</evidence>
<keyword evidence="4" id="KW-0804">Transcription</keyword>